<dbReference type="PROSITE" id="PS50405">
    <property type="entry name" value="GST_CTER"/>
    <property type="match status" value="1"/>
</dbReference>
<sequence length="261" mass="29805">MEAVRPQNLHGLHLFYNPYSNCAQRVMLLLAEKGIEVEMHFVDLMRSEQLTAKYHAINPNASVPALVHDGVAINESITILHYLEQLYPDPSLTPADSTLKMQIEALLESADASHMSMVVNYVYSCGYGRLPTPRDAQFYKDHVPHRAKFHAERLAGRTANNPEGAKRIVHEQFSELENLLKTQDWLVGNQYSLADIAWFPNTIILRQLGYSFKSLPNVNDWITRIEAREAFKNGIQARFLKIPNWVLRLSAKVLRQLGGRR</sequence>
<dbReference type="Gene3D" id="3.40.30.10">
    <property type="entry name" value="Glutaredoxin"/>
    <property type="match status" value="1"/>
</dbReference>
<dbReference type="EMBL" id="FOSK01000002">
    <property type="protein sequence ID" value="SFK14631.1"/>
    <property type="molecule type" value="Genomic_DNA"/>
</dbReference>
<dbReference type="SUPFAM" id="SSF47616">
    <property type="entry name" value="GST C-terminal domain-like"/>
    <property type="match status" value="1"/>
</dbReference>
<dbReference type="CDD" id="cd00570">
    <property type="entry name" value="GST_N_family"/>
    <property type="match status" value="1"/>
</dbReference>
<dbReference type="Pfam" id="PF13409">
    <property type="entry name" value="GST_N_2"/>
    <property type="match status" value="1"/>
</dbReference>
<keyword evidence="4" id="KW-1185">Reference proteome</keyword>
<dbReference type="InterPro" id="IPR036282">
    <property type="entry name" value="Glutathione-S-Trfase_C_sf"/>
</dbReference>
<dbReference type="SFLD" id="SFLDG00358">
    <property type="entry name" value="Main_(cytGST)"/>
    <property type="match status" value="1"/>
</dbReference>
<feature type="domain" description="GST C-terminal" evidence="2">
    <location>
        <begin position="96"/>
        <end position="253"/>
    </location>
</feature>
<comment type="caution">
    <text evidence="3">The sequence shown here is derived from an EMBL/GenBank/DDBJ whole genome shotgun (WGS) entry which is preliminary data.</text>
</comment>
<dbReference type="Gene3D" id="1.20.1050.10">
    <property type="match status" value="1"/>
</dbReference>
<gene>
    <name evidence="3" type="ORF">SAMN04488518_102379</name>
</gene>
<dbReference type="Pfam" id="PF00043">
    <property type="entry name" value="GST_C"/>
    <property type="match status" value="1"/>
</dbReference>
<feature type="domain" description="GST N-terminal" evidence="1">
    <location>
        <begin position="10"/>
        <end position="91"/>
    </location>
</feature>
<dbReference type="PROSITE" id="PS50404">
    <property type="entry name" value="GST_NTER"/>
    <property type="match status" value="1"/>
</dbReference>
<evidence type="ECO:0000259" key="2">
    <source>
        <dbReference type="PROSITE" id="PS50405"/>
    </source>
</evidence>
<proteinExistence type="predicted"/>
<accession>A0A1I3X6X4</accession>
<evidence type="ECO:0000259" key="1">
    <source>
        <dbReference type="PROSITE" id="PS50404"/>
    </source>
</evidence>
<dbReference type="InterPro" id="IPR004045">
    <property type="entry name" value="Glutathione_S-Trfase_N"/>
</dbReference>
<dbReference type="InterPro" id="IPR004046">
    <property type="entry name" value="GST_C"/>
</dbReference>
<dbReference type="RefSeq" id="WP_093517633.1">
    <property type="nucleotide sequence ID" value="NZ_FOSK01000002.1"/>
</dbReference>
<dbReference type="PANTHER" id="PTHR44051:SF8">
    <property type="entry name" value="GLUTATHIONE S-TRANSFERASE GSTA"/>
    <property type="match status" value="1"/>
</dbReference>
<dbReference type="SUPFAM" id="SSF52833">
    <property type="entry name" value="Thioredoxin-like"/>
    <property type="match status" value="1"/>
</dbReference>
<evidence type="ECO:0000313" key="3">
    <source>
        <dbReference type="EMBL" id="SFK14631.1"/>
    </source>
</evidence>
<dbReference type="InterPro" id="IPR040079">
    <property type="entry name" value="Glutathione_S-Trfase"/>
</dbReference>
<reference evidence="3 4" key="1">
    <citation type="submission" date="2016-10" db="EMBL/GenBank/DDBJ databases">
        <authorList>
            <person name="Varghese N."/>
            <person name="Submissions S."/>
        </authorList>
    </citation>
    <scope>NUCLEOTIDE SEQUENCE [LARGE SCALE GENOMIC DNA]</scope>
    <source>
        <strain evidence="3 4">DSM 16392</strain>
    </source>
</reference>
<evidence type="ECO:0000313" key="4">
    <source>
        <dbReference type="Proteomes" id="UP000199598"/>
    </source>
</evidence>
<organism evidence="3 4">
    <name type="scientific">Pseudovibrio ascidiaceicola</name>
    <dbReference type="NCBI Taxonomy" id="285279"/>
    <lineage>
        <taxon>Bacteria</taxon>
        <taxon>Pseudomonadati</taxon>
        <taxon>Pseudomonadota</taxon>
        <taxon>Alphaproteobacteria</taxon>
        <taxon>Hyphomicrobiales</taxon>
        <taxon>Stappiaceae</taxon>
        <taxon>Pseudovibrio</taxon>
    </lineage>
</organism>
<dbReference type="PANTHER" id="PTHR44051">
    <property type="entry name" value="GLUTATHIONE S-TRANSFERASE-RELATED"/>
    <property type="match status" value="1"/>
</dbReference>
<dbReference type="SFLD" id="SFLDS00019">
    <property type="entry name" value="Glutathione_Transferase_(cytos"/>
    <property type="match status" value="1"/>
</dbReference>
<dbReference type="InterPro" id="IPR010987">
    <property type="entry name" value="Glutathione-S-Trfase_C-like"/>
</dbReference>
<dbReference type="InterPro" id="IPR036249">
    <property type="entry name" value="Thioredoxin-like_sf"/>
</dbReference>
<name>A0A1I3X6X4_9HYPH</name>
<dbReference type="Proteomes" id="UP000199598">
    <property type="component" value="Unassembled WGS sequence"/>
</dbReference>
<protein>
    <submittedName>
        <fullName evidence="3">Glutathione S-transferase</fullName>
    </submittedName>
</protein>